<evidence type="ECO:0000256" key="1">
    <source>
        <dbReference type="ARBA" id="ARBA00009312"/>
    </source>
</evidence>
<dbReference type="GO" id="GO:0005840">
    <property type="term" value="C:ribosome"/>
    <property type="evidence" value="ECO:0007669"/>
    <property type="project" value="UniProtKB-KW"/>
</dbReference>
<keyword evidence="7" id="KW-1185">Reference proteome</keyword>
<feature type="non-terminal residue" evidence="6">
    <location>
        <position position="1"/>
    </location>
</feature>
<dbReference type="EMBL" id="JBBHLL010000711">
    <property type="protein sequence ID" value="KAK7798306.1"/>
    <property type="molecule type" value="Genomic_DNA"/>
</dbReference>
<dbReference type="PANTHER" id="PTHR11502">
    <property type="entry name" value="40S RIBOSOMAL PROTEIN S6"/>
    <property type="match status" value="1"/>
</dbReference>
<dbReference type="GO" id="GO:0006412">
    <property type="term" value="P:translation"/>
    <property type="evidence" value="ECO:0007669"/>
    <property type="project" value="InterPro"/>
</dbReference>
<evidence type="ECO:0000256" key="2">
    <source>
        <dbReference type="ARBA" id="ARBA00022980"/>
    </source>
</evidence>
<gene>
    <name evidence="6" type="ORF">U0070_013099</name>
</gene>
<evidence type="ECO:0000256" key="3">
    <source>
        <dbReference type="ARBA" id="ARBA00023274"/>
    </source>
</evidence>
<comment type="similarity">
    <text evidence="1">Belongs to the eukaryotic ribosomal protein eS6 family.</text>
</comment>
<dbReference type="AlphaFoldDB" id="A0AAW0H9V5"/>
<sequence>CQNLIEKDHEHKVCNFYDQHKSIEGTADALGEEWKGYMFQMSGENSKCDILYKKIPRRVGERKHKSVHGCIVDVILNISNLVILKNNGKDIPGQTITL</sequence>
<name>A0AAW0H9V5_MYOGA</name>
<accession>A0AAW0H9V5</accession>
<dbReference type="GO" id="GO:1990904">
    <property type="term" value="C:ribonucleoprotein complex"/>
    <property type="evidence" value="ECO:0007669"/>
    <property type="project" value="UniProtKB-KW"/>
</dbReference>
<dbReference type="SMART" id="SM01405">
    <property type="entry name" value="Ribosomal_S6e"/>
    <property type="match status" value="1"/>
</dbReference>
<reference evidence="6 7" key="1">
    <citation type="journal article" date="2023" name="bioRxiv">
        <title>Conserved and derived expression patterns and positive selection on dental genes reveal complex evolutionary context of ever-growing rodent molars.</title>
        <authorList>
            <person name="Calamari Z.T."/>
            <person name="Song A."/>
            <person name="Cohen E."/>
            <person name="Akter M."/>
            <person name="Roy R.D."/>
            <person name="Hallikas O."/>
            <person name="Christensen M.M."/>
            <person name="Li P."/>
            <person name="Marangoni P."/>
            <person name="Jernvall J."/>
            <person name="Klein O.D."/>
        </authorList>
    </citation>
    <scope>NUCLEOTIDE SEQUENCE [LARGE SCALE GENOMIC DNA]</scope>
    <source>
        <strain evidence="6">V071</strain>
    </source>
</reference>
<dbReference type="Proteomes" id="UP001488838">
    <property type="component" value="Unassembled WGS sequence"/>
</dbReference>
<evidence type="ECO:0000256" key="5">
    <source>
        <dbReference type="ARBA" id="ARBA00035403"/>
    </source>
</evidence>
<dbReference type="InterPro" id="IPR001377">
    <property type="entry name" value="Ribosomal_eS6"/>
</dbReference>
<protein>
    <recommendedName>
        <fullName evidence="4">Small ribosomal subunit protein eS6</fullName>
    </recommendedName>
    <alternativeName>
        <fullName evidence="5">40S ribosomal protein S6</fullName>
    </alternativeName>
</protein>
<keyword evidence="3" id="KW-0687">Ribonucleoprotein</keyword>
<dbReference type="Pfam" id="PF01092">
    <property type="entry name" value="Ribosomal_S6e"/>
    <property type="match status" value="1"/>
</dbReference>
<evidence type="ECO:0000313" key="7">
    <source>
        <dbReference type="Proteomes" id="UP001488838"/>
    </source>
</evidence>
<evidence type="ECO:0000313" key="6">
    <source>
        <dbReference type="EMBL" id="KAK7798306.1"/>
    </source>
</evidence>
<evidence type="ECO:0000256" key="4">
    <source>
        <dbReference type="ARBA" id="ARBA00035278"/>
    </source>
</evidence>
<dbReference type="GO" id="GO:0003735">
    <property type="term" value="F:structural constituent of ribosome"/>
    <property type="evidence" value="ECO:0007669"/>
    <property type="project" value="InterPro"/>
</dbReference>
<comment type="caution">
    <text evidence="6">The sequence shown here is derived from an EMBL/GenBank/DDBJ whole genome shotgun (WGS) entry which is preliminary data.</text>
</comment>
<proteinExistence type="inferred from homology"/>
<keyword evidence="2" id="KW-0689">Ribosomal protein</keyword>
<organism evidence="6 7">
    <name type="scientific">Myodes glareolus</name>
    <name type="common">Bank vole</name>
    <name type="synonym">Clethrionomys glareolus</name>
    <dbReference type="NCBI Taxonomy" id="447135"/>
    <lineage>
        <taxon>Eukaryota</taxon>
        <taxon>Metazoa</taxon>
        <taxon>Chordata</taxon>
        <taxon>Craniata</taxon>
        <taxon>Vertebrata</taxon>
        <taxon>Euteleostomi</taxon>
        <taxon>Mammalia</taxon>
        <taxon>Eutheria</taxon>
        <taxon>Euarchontoglires</taxon>
        <taxon>Glires</taxon>
        <taxon>Rodentia</taxon>
        <taxon>Myomorpha</taxon>
        <taxon>Muroidea</taxon>
        <taxon>Cricetidae</taxon>
        <taxon>Arvicolinae</taxon>
        <taxon>Myodes</taxon>
    </lineage>
</organism>